<dbReference type="KEGG" id="nav:JQS30_05370"/>
<protein>
    <submittedName>
        <fullName evidence="2">Uncharacterized protein</fullName>
    </submittedName>
</protein>
<proteinExistence type="predicted"/>
<name>A0A895XVU2_9ACTN</name>
<evidence type="ECO:0000313" key="3">
    <source>
        <dbReference type="Proteomes" id="UP000662939"/>
    </source>
</evidence>
<feature type="transmembrane region" description="Helical" evidence="1">
    <location>
        <begin position="93"/>
        <end position="116"/>
    </location>
</feature>
<keyword evidence="1" id="KW-0812">Transmembrane</keyword>
<keyword evidence="3" id="KW-1185">Reference proteome</keyword>
<sequence>MKQLLWVEIRRSPAKWWCGLSLTVIVAYLLVSHQQWVGVWPQASMAAQVGAGLASPLMTAAAAWVGFQRSKSQMGPQTTASARNPWERESLPLLAVLAWAFVPIVVGFLAMAVVNYGATSSGHLWPTFLWLALVTTLIGVSAGYFLGRCLPSPFTVAAAALIMFMVLFLGETNERLALLTYYGYPDETVSWPALAARVGLAVSLLLLALSVGAMRDWAATRSLSPATGWKVVTGLVVVMAVGVYVAGPLQTERYFYGQVVCTDTYPVACLWPEHEKYLPLVSEYVERFNELDEFLVLPDDPYKGIDEFWEAGTRNPNDQLTMFGGEFGTASSMVEYAIGATDFPGCHVDSDHAEYETLAEAYWQLVDWFTLYIMDVDSLSTLDVFVPGIDALEPVLQLPIEEQFAWARATVAQMKAPCDG</sequence>
<dbReference type="EMBL" id="CP070496">
    <property type="protein sequence ID" value="QSB06340.1"/>
    <property type="molecule type" value="Genomic_DNA"/>
</dbReference>
<feature type="transmembrane region" description="Helical" evidence="1">
    <location>
        <begin position="43"/>
        <end position="67"/>
    </location>
</feature>
<feature type="transmembrane region" description="Helical" evidence="1">
    <location>
        <begin position="190"/>
        <end position="214"/>
    </location>
</feature>
<keyword evidence="1" id="KW-0472">Membrane</keyword>
<feature type="transmembrane region" description="Helical" evidence="1">
    <location>
        <begin position="226"/>
        <end position="246"/>
    </location>
</feature>
<accession>A0A895XVU2</accession>
<feature type="transmembrane region" description="Helical" evidence="1">
    <location>
        <begin position="12"/>
        <end position="31"/>
    </location>
</feature>
<keyword evidence="1" id="KW-1133">Transmembrane helix</keyword>
<organism evidence="2 3">
    <name type="scientific">Natronoglycomyces albus</name>
    <dbReference type="NCBI Taxonomy" id="2811108"/>
    <lineage>
        <taxon>Bacteria</taxon>
        <taxon>Bacillati</taxon>
        <taxon>Actinomycetota</taxon>
        <taxon>Actinomycetes</taxon>
        <taxon>Glycomycetales</taxon>
        <taxon>Glycomycetaceae</taxon>
        <taxon>Natronoglycomyces</taxon>
    </lineage>
</organism>
<feature type="transmembrane region" description="Helical" evidence="1">
    <location>
        <begin position="154"/>
        <end position="170"/>
    </location>
</feature>
<gene>
    <name evidence="2" type="ORF">JQS30_05370</name>
</gene>
<evidence type="ECO:0000256" key="1">
    <source>
        <dbReference type="SAM" id="Phobius"/>
    </source>
</evidence>
<evidence type="ECO:0000313" key="2">
    <source>
        <dbReference type="EMBL" id="QSB06340.1"/>
    </source>
</evidence>
<dbReference type="AlphaFoldDB" id="A0A895XVU2"/>
<dbReference type="Proteomes" id="UP000662939">
    <property type="component" value="Chromosome"/>
</dbReference>
<feature type="transmembrane region" description="Helical" evidence="1">
    <location>
        <begin position="128"/>
        <end position="147"/>
    </location>
</feature>
<dbReference type="RefSeq" id="WP_213172349.1">
    <property type="nucleotide sequence ID" value="NZ_CP070496.1"/>
</dbReference>
<reference evidence="2" key="1">
    <citation type="submission" date="2021-02" db="EMBL/GenBank/DDBJ databases">
        <title>Natronoglycomyces albus gen. nov., sp. nov, a haloalkaliphilic actinobacterium from a soda solonchak soil.</title>
        <authorList>
            <person name="Sorokin D.Y."/>
            <person name="Khijniak T.V."/>
            <person name="Zakharycheva A.P."/>
            <person name="Boueva O.V."/>
            <person name="Ariskina E.V."/>
            <person name="Hahnke R.L."/>
            <person name="Bunk B."/>
            <person name="Sproer C."/>
            <person name="Schumann P."/>
            <person name="Evtushenko L.I."/>
            <person name="Kublanov I.V."/>
        </authorList>
    </citation>
    <scope>NUCLEOTIDE SEQUENCE</scope>
    <source>
        <strain evidence="2">DSM 106290</strain>
    </source>
</reference>